<dbReference type="GO" id="GO:0015035">
    <property type="term" value="F:protein-disulfide reductase activity"/>
    <property type="evidence" value="ECO:0007669"/>
    <property type="project" value="InterPro"/>
</dbReference>
<dbReference type="CDD" id="cd02947">
    <property type="entry name" value="TRX_family"/>
    <property type="match status" value="1"/>
</dbReference>
<dbReference type="OMA" id="FPANERR"/>
<gene>
    <name evidence="7" type="ORF">KP509_23G041700</name>
</gene>
<dbReference type="InterPro" id="IPR013766">
    <property type="entry name" value="Thioredoxin_domain"/>
</dbReference>
<comment type="caution">
    <text evidence="7">The sequence shown here is derived from an EMBL/GenBank/DDBJ whole genome shotgun (WGS) entry which is preliminary data.</text>
</comment>
<keyword evidence="5" id="KW-0676">Redox-active center</keyword>
<dbReference type="PRINTS" id="PR00421">
    <property type="entry name" value="THIOREDOXIN"/>
</dbReference>
<dbReference type="PROSITE" id="PS51352">
    <property type="entry name" value="THIOREDOXIN_2"/>
    <property type="match status" value="1"/>
</dbReference>
<dbReference type="OrthoDB" id="2121326at2759"/>
<organism evidence="7 8">
    <name type="scientific">Ceratopteris richardii</name>
    <name type="common">Triangle waterfern</name>
    <dbReference type="NCBI Taxonomy" id="49495"/>
    <lineage>
        <taxon>Eukaryota</taxon>
        <taxon>Viridiplantae</taxon>
        <taxon>Streptophyta</taxon>
        <taxon>Embryophyta</taxon>
        <taxon>Tracheophyta</taxon>
        <taxon>Polypodiopsida</taxon>
        <taxon>Polypodiidae</taxon>
        <taxon>Polypodiales</taxon>
        <taxon>Pteridineae</taxon>
        <taxon>Pteridaceae</taxon>
        <taxon>Parkerioideae</taxon>
        <taxon>Ceratopteris</taxon>
    </lineage>
</organism>
<dbReference type="EMBL" id="CM035428">
    <property type="protein sequence ID" value="KAH7301768.1"/>
    <property type="molecule type" value="Genomic_DNA"/>
</dbReference>
<sequence>MGKVLEPATSAALHVGSLTPLSSCNSRTQVTLVLPRSAGLKIFSSRRPAAGISPHSPFFHRRGTPRGIVCEQGQQEVIVSVGAVNEATWKELVLDCDIPVLVDFWAPWCGPCRMIAPLVDELAKLYAGRVRCLKLNTDESPNKATEYGIRSIPTVLIFKKGEKKDAIVGAVSKATLVATVEKYLDR</sequence>
<keyword evidence="4" id="KW-1015">Disulfide bond</keyword>
<evidence type="ECO:0000313" key="7">
    <source>
        <dbReference type="EMBL" id="KAH7301768.1"/>
    </source>
</evidence>
<evidence type="ECO:0000259" key="6">
    <source>
        <dbReference type="PROSITE" id="PS51352"/>
    </source>
</evidence>
<dbReference type="Gene3D" id="3.40.30.10">
    <property type="entry name" value="Glutaredoxin"/>
    <property type="match status" value="1"/>
</dbReference>
<keyword evidence="2" id="KW-0809">Transit peptide</keyword>
<dbReference type="PANTHER" id="PTHR45663:SF11">
    <property type="entry name" value="GEO12009P1"/>
    <property type="match status" value="1"/>
</dbReference>
<name>A0A8T2S234_CERRI</name>
<dbReference type="InterPro" id="IPR005746">
    <property type="entry name" value="Thioredoxin"/>
</dbReference>
<accession>A0A8T2S234</accession>
<dbReference type="PANTHER" id="PTHR45663">
    <property type="entry name" value="GEO12009P1"/>
    <property type="match status" value="1"/>
</dbReference>
<evidence type="ECO:0000256" key="3">
    <source>
        <dbReference type="ARBA" id="ARBA00022982"/>
    </source>
</evidence>
<reference evidence="7 8" key="1">
    <citation type="submission" date="2021-08" db="EMBL/GenBank/DDBJ databases">
        <title>WGS assembly of Ceratopteris richardii.</title>
        <authorList>
            <person name="Marchant D.B."/>
            <person name="Chen G."/>
            <person name="Jenkins J."/>
            <person name="Shu S."/>
            <person name="Leebens-Mack J."/>
            <person name="Grimwood J."/>
            <person name="Schmutz J."/>
            <person name="Soltis P."/>
            <person name="Soltis D."/>
            <person name="Chen Z.-H."/>
        </authorList>
    </citation>
    <scope>NUCLEOTIDE SEQUENCE [LARGE SCALE GENOMIC DNA]</scope>
    <source>
        <strain evidence="7">Whitten #5841</strain>
        <tissue evidence="7">Leaf</tissue>
    </source>
</reference>
<dbReference type="PROSITE" id="PS00194">
    <property type="entry name" value="THIOREDOXIN_1"/>
    <property type="match status" value="1"/>
</dbReference>
<evidence type="ECO:0000256" key="4">
    <source>
        <dbReference type="ARBA" id="ARBA00023157"/>
    </source>
</evidence>
<proteinExistence type="predicted"/>
<evidence type="ECO:0000256" key="1">
    <source>
        <dbReference type="ARBA" id="ARBA00022448"/>
    </source>
</evidence>
<dbReference type="FunFam" id="3.40.30.10:FF:000001">
    <property type="entry name" value="Thioredoxin"/>
    <property type="match status" value="1"/>
</dbReference>
<evidence type="ECO:0000313" key="8">
    <source>
        <dbReference type="Proteomes" id="UP000825935"/>
    </source>
</evidence>
<dbReference type="SUPFAM" id="SSF52833">
    <property type="entry name" value="Thioredoxin-like"/>
    <property type="match status" value="1"/>
</dbReference>
<keyword evidence="1" id="KW-0813">Transport</keyword>
<dbReference type="InterPro" id="IPR017937">
    <property type="entry name" value="Thioredoxin_CS"/>
</dbReference>
<protein>
    <recommendedName>
        <fullName evidence="6">Thioredoxin domain-containing protein</fullName>
    </recommendedName>
</protein>
<dbReference type="AlphaFoldDB" id="A0A8T2S234"/>
<keyword evidence="3" id="KW-0249">Electron transport</keyword>
<evidence type="ECO:0000256" key="2">
    <source>
        <dbReference type="ARBA" id="ARBA00022946"/>
    </source>
</evidence>
<keyword evidence="8" id="KW-1185">Reference proteome</keyword>
<evidence type="ECO:0000256" key="5">
    <source>
        <dbReference type="ARBA" id="ARBA00023284"/>
    </source>
</evidence>
<dbReference type="GO" id="GO:0005737">
    <property type="term" value="C:cytoplasm"/>
    <property type="evidence" value="ECO:0007669"/>
    <property type="project" value="TreeGrafter"/>
</dbReference>
<feature type="domain" description="Thioredoxin" evidence="6">
    <location>
        <begin position="70"/>
        <end position="185"/>
    </location>
</feature>
<dbReference type="Pfam" id="PF00085">
    <property type="entry name" value="Thioredoxin"/>
    <property type="match status" value="1"/>
</dbReference>
<dbReference type="NCBIfam" id="TIGR01068">
    <property type="entry name" value="thioredoxin"/>
    <property type="match status" value="1"/>
</dbReference>
<dbReference type="Proteomes" id="UP000825935">
    <property type="component" value="Chromosome 23"/>
</dbReference>
<dbReference type="InterPro" id="IPR036249">
    <property type="entry name" value="Thioredoxin-like_sf"/>
</dbReference>